<dbReference type="PANTHER" id="PTHR11014">
    <property type="entry name" value="PEPTIDASE M20 FAMILY MEMBER"/>
    <property type="match status" value="1"/>
</dbReference>
<name>A0A1H6APQ0_9HYPH</name>
<dbReference type="Pfam" id="PF01546">
    <property type="entry name" value="Peptidase_M20"/>
    <property type="match status" value="1"/>
</dbReference>
<dbReference type="GO" id="GO:0046872">
    <property type="term" value="F:metal ion binding"/>
    <property type="evidence" value="ECO:0007669"/>
    <property type="project" value="UniProtKB-KW"/>
</dbReference>
<dbReference type="InterPro" id="IPR017439">
    <property type="entry name" value="Amidohydrolase"/>
</dbReference>
<dbReference type="NCBIfam" id="TIGR01891">
    <property type="entry name" value="amidohydrolases"/>
    <property type="match status" value="1"/>
</dbReference>
<dbReference type="AlphaFoldDB" id="A0A1H6APQ0"/>
<dbReference type="RefSeq" id="WP_200828026.1">
    <property type="nucleotide sequence ID" value="NZ_FNUY01000006.1"/>
</dbReference>
<proteinExistence type="predicted"/>
<feature type="binding site" evidence="2">
    <location>
        <position position="105"/>
    </location>
    <ligand>
        <name>Mn(2+)</name>
        <dbReference type="ChEBI" id="CHEBI:29035"/>
        <label>2</label>
    </ligand>
</feature>
<dbReference type="SUPFAM" id="SSF55031">
    <property type="entry name" value="Bacterial exopeptidase dimerisation domain"/>
    <property type="match status" value="1"/>
</dbReference>
<dbReference type="InterPro" id="IPR036264">
    <property type="entry name" value="Bact_exopeptidase_dim_dom"/>
</dbReference>
<dbReference type="GO" id="GO:0050118">
    <property type="term" value="F:N-acetyldiaminopimelate deacetylase activity"/>
    <property type="evidence" value="ECO:0007669"/>
    <property type="project" value="UniProtKB-ARBA"/>
</dbReference>
<gene>
    <name evidence="3" type="ORF">SAMN04488115_10652</name>
</gene>
<dbReference type="InterPro" id="IPR002933">
    <property type="entry name" value="Peptidase_M20"/>
</dbReference>
<accession>A0A1H6APQ0</accession>
<feature type="binding site" evidence="2">
    <location>
        <position position="367"/>
    </location>
    <ligand>
        <name>Mn(2+)</name>
        <dbReference type="ChEBI" id="CHEBI:29035"/>
        <label>2</label>
    </ligand>
</feature>
<evidence type="ECO:0000313" key="3">
    <source>
        <dbReference type="EMBL" id="SEG50693.1"/>
    </source>
</evidence>
<sequence>MTGLDQWLDQHHAELTAIRRDIHAHPELGLEEHRTAALVAAKLREWGVEVTEGVGGTGVVGVIRGRKPGQGAVGLRADMDCLALNEETGLPYASRHPGRMHACGHDGHTTMLLGAAGYLAANPDFGGTLNLIFQPAEEGRGGAVAMLQDGLFERFPCDAIYGLHNSPGMAASSFGTCNGPMLAAADSWAVTFRGVGGHGGSQPHLSTDITYAQAHFVLGLQGIVGRNIAPLDTAVISVGYVHAGSTEASNVVPSELVIGGTARSYSPDVRALIERRIAELATATAQAWGCTAEASYHRGPSALLNQADQVLVALAAATNAVGAAKVNGSLRPGTGGEDFAEMMQIRPGAFMRIGNGVEADGSFKGLHTPLYDFNDEIIPDGVRYWVNIVKEELGQGWQAAAA</sequence>
<feature type="binding site" evidence="2">
    <location>
        <position position="138"/>
    </location>
    <ligand>
        <name>Mn(2+)</name>
        <dbReference type="ChEBI" id="CHEBI:29035"/>
        <label>2</label>
    </ligand>
</feature>
<keyword evidence="2" id="KW-0464">Manganese</keyword>
<evidence type="ECO:0000256" key="2">
    <source>
        <dbReference type="PIRSR" id="PIRSR005962-1"/>
    </source>
</evidence>
<keyword evidence="2" id="KW-0479">Metal-binding</keyword>
<dbReference type="EMBL" id="FNUY01000006">
    <property type="protein sequence ID" value="SEG50693.1"/>
    <property type="molecule type" value="Genomic_DNA"/>
</dbReference>
<keyword evidence="4" id="KW-1185">Reference proteome</keyword>
<evidence type="ECO:0000256" key="1">
    <source>
        <dbReference type="ARBA" id="ARBA00022801"/>
    </source>
</evidence>
<dbReference type="Proteomes" id="UP000236743">
    <property type="component" value="Unassembled WGS sequence"/>
</dbReference>
<dbReference type="FunFam" id="3.30.70.360:FF:000001">
    <property type="entry name" value="N-acetyldiaminopimelate deacetylase"/>
    <property type="match status" value="1"/>
</dbReference>
<comment type="cofactor">
    <cofactor evidence="2">
        <name>Mn(2+)</name>
        <dbReference type="ChEBI" id="CHEBI:29035"/>
    </cofactor>
    <text evidence="2">The Mn(2+) ion enhances activity.</text>
</comment>
<dbReference type="PIRSF" id="PIRSF005962">
    <property type="entry name" value="Pept_M20D_amidohydro"/>
    <property type="match status" value="1"/>
</dbReference>
<dbReference type="GO" id="GO:0019877">
    <property type="term" value="P:diaminopimelate biosynthetic process"/>
    <property type="evidence" value="ECO:0007669"/>
    <property type="project" value="UniProtKB-ARBA"/>
</dbReference>
<feature type="binding site" evidence="2">
    <location>
        <position position="103"/>
    </location>
    <ligand>
        <name>Mn(2+)</name>
        <dbReference type="ChEBI" id="CHEBI:29035"/>
        <label>2</label>
    </ligand>
</feature>
<evidence type="ECO:0000313" key="4">
    <source>
        <dbReference type="Proteomes" id="UP000236743"/>
    </source>
</evidence>
<dbReference type="PANTHER" id="PTHR11014:SF63">
    <property type="entry name" value="METALLOPEPTIDASE, PUTATIVE (AFU_ORTHOLOGUE AFUA_6G09600)-RELATED"/>
    <property type="match status" value="1"/>
</dbReference>
<dbReference type="SUPFAM" id="SSF53187">
    <property type="entry name" value="Zn-dependent exopeptidases"/>
    <property type="match status" value="1"/>
</dbReference>
<organism evidence="3 4">
    <name type="scientific">Bosea lathyri</name>
    <dbReference type="NCBI Taxonomy" id="1036778"/>
    <lineage>
        <taxon>Bacteria</taxon>
        <taxon>Pseudomonadati</taxon>
        <taxon>Pseudomonadota</taxon>
        <taxon>Alphaproteobacteria</taxon>
        <taxon>Hyphomicrobiales</taxon>
        <taxon>Boseaceae</taxon>
        <taxon>Bosea</taxon>
    </lineage>
</organism>
<feature type="binding site" evidence="2">
    <location>
        <position position="164"/>
    </location>
    <ligand>
        <name>Mn(2+)</name>
        <dbReference type="ChEBI" id="CHEBI:29035"/>
        <label>2</label>
    </ligand>
</feature>
<protein>
    <submittedName>
        <fullName evidence="3">Hippurate hydrolase</fullName>
    </submittedName>
</protein>
<reference evidence="3 4" key="1">
    <citation type="submission" date="2016-10" db="EMBL/GenBank/DDBJ databases">
        <authorList>
            <person name="de Groot N.N."/>
        </authorList>
    </citation>
    <scope>NUCLEOTIDE SEQUENCE [LARGE SCALE GENOMIC DNA]</scope>
    <source>
        <strain evidence="3 4">DSM 26656</strain>
    </source>
</reference>
<keyword evidence="1 3" id="KW-0378">Hydrolase</keyword>
<dbReference type="Gene3D" id="3.30.70.360">
    <property type="match status" value="1"/>
</dbReference>
<dbReference type="Gene3D" id="3.40.630.10">
    <property type="entry name" value="Zn peptidases"/>
    <property type="match status" value="1"/>
</dbReference>